<comment type="subcellular location">
    <subcellularLocation>
        <location evidence="1">Secreted</location>
        <location evidence="1">Extracellular space</location>
        <location evidence="1">Extracellular matrix</location>
    </subcellularLocation>
</comment>
<evidence type="ECO:0000256" key="1">
    <source>
        <dbReference type="ARBA" id="ARBA00004498"/>
    </source>
</evidence>
<feature type="domain" description="VWFA" evidence="15">
    <location>
        <begin position="37"/>
        <end position="235"/>
    </location>
</feature>
<feature type="compositionally biased region" description="Pro residues" evidence="13">
    <location>
        <begin position="606"/>
        <end position="620"/>
    </location>
</feature>
<keyword evidence="4 14" id="KW-0732">Signal</keyword>
<dbReference type="SUPFAM" id="SSF53300">
    <property type="entry name" value="vWA-like"/>
    <property type="match status" value="3"/>
</dbReference>
<evidence type="ECO:0000256" key="6">
    <source>
        <dbReference type="ARBA" id="ARBA00022889"/>
    </source>
</evidence>
<proteinExistence type="inferred from homology"/>
<dbReference type="PROSITE" id="PS50234">
    <property type="entry name" value="VWFA"/>
    <property type="match status" value="3"/>
</dbReference>
<comment type="caution">
    <text evidence="16">The sequence shown here is derived from an EMBL/GenBank/DDBJ whole genome shotgun (WGS) entry which is preliminary data.</text>
</comment>
<dbReference type="FunFam" id="3.40.50.410:FF:000050">
    <property type="entry name" value="Collagen, type VI, alpha 1"/>
    <property type="match status" value="1"/>
</dbReference>
<keyword evidence="3" id="KW-0272">Extracellular matrix</keyword>
<evidence type="ECO:0000256" key="11">
    <source>
        <dbReference type="ARBA" id="ARBA00044000"/>
    </source>
</evidence>
<name>A0A484GWT6_SOUCH</name>
<dbReference type="GO" id="GO:0009888">
    <property type="term" value="P:tissue development"/>
    <property type="evidence" value="ECO:0007669"/>
    <property type="project" value="UniProtKB-ARBA"/>
</dbReference>
<keyword evidence="17" id="KW-1185">Reference proteome</keyword>
<evidence type="ECO:0000256" key="3">
    <source>
        <dbReference type="ARBA" id="ARBA00022530"/>
    </source>
</evidence>
<feature type="region of interest" description="Disordered" evidence="13">
    <location>
        <begin position="369"/>
        <end position="622"/>
    </location>
</feature>
<evidence type="ECO:0000256" key="14">
    <source>
        <dbReference type="SAM" id="SignalP"/>
    </source>
</evidence>
<evidence type="ECO:0000256" key="4">
    <source>
        <dbReference type="ARBA" id="ARBA00022729"/>
    </source>
</evidence>
<dbReference type="FunFam" id="3.40.50.410:FF:000026">
    <property type="entry name" value="Collagen, type VI, alpha 1"/>
    <property type="match status" value="1"/>
</dbReference>
<feature type="compositionally biased region" description="Basic and acidic residues" evidence="13">
    <location>
        <begin position="274"/>
        <end position="291"/>
    </location>
</feature>
<sequence>MSLPRVLLALLLQACWATAQDDAAASRAIAFQDCPVDLFFVLDTSESVALRLKPYGALVDKVKAFTKRFIDNLNDRYYRCDRNLVWNAGALHYSDEVEIIRGLTRMPGGRDALKSSVDAVKYFGKGTYTDCAIKKGLEELLVGGSHLKENKYLIVVTDGHPLEGYKEPCGGLEDAVNEAKHLGVRVFSVAITPDHLEPRLSIIATDHTYRRNFTAADWGQSRDAEAVISQTIDTITDMIPRPGPPGSAASRSPFSCVLQPARGPPGLRGDPGYEGERGKPGLPGEKGDAGDPGRPGDLGPVGYQGMKGSRGPKGYKVSVAGGAWPVGTLPCGVRSDLGLTFFGFCTLQGEKGKRGVDGVDGMKGETGYPGLPGCKGSPGFDGIQGPLGPKGDAGAFGLKGGKGEPGADGEPGRPGNTGPPGDEGEPGAPGPLGEKGEAGDEGNAGPDGPPGERGGPGERGPRGTPGARGPRGDLGEAGPQGDQGREGPIGIPGDPGEAGPTGPKGYRGDEGPPGPEGPGGASGPPGPPGDPGLMGERGEDGPPGNGTEGFPGFPGYPGSRGPPGINGTKGYPGLKGDEGEAGDPGEDNNDISPRGAKGAKGYRGPEGPPGPPGHIGPPGPDECEILDIIMKMCCDPPPPTECQCGPIDILFVLDSSESIGLQNFEISKDFIVKVIDRLSRDELVKFEPGQSHAGVVQYSHNQMQEHVDLRDPNIRTAQDLKEAIKKLRWMGGGTFTGEALQYTRDRLLPPTQNNRIALVLTDGRSDTQRDTTPLSVLCGPDIQVVSVGIKDVFGLAAGSDQLNVISCQGLAPQGRPGISLVKENYAELLDDGFLKNVTAQICIDKKCPDYTCPITFSSPTDITILLDGSASVGSHNFDTSKRFAKRLAERFLTAGQTGPGQEVRVAVVQYSGTGQQRPERAALQFVQNYTVLASALDTMDFFNDATDVTDALGYVTRFYREASPGATKKRLLLFSDGNSQGATAATIEKAVQEAQRAGIEIFMVVVGPQVNEPHVRVLVTGKAAEYDVAFGERHLFRVPSYQALLRGVFYQTVSRKVALG</sequence>
<accession>A0A484GWT6</accession>
<keyword evidence="5" id="KW-0677">Repeat</keyword>
<dbReference type="Proteomes" id="UP000295264">
    <property type="component" value="Unassembled WGS sequence"/>
</dbReference>
<dbReference type="InterPro" id="IPR036465">
    <property type="entry name" value="vWFA_dom_sf"/>
</dbReference>
<dbReference type="Gene3D" id="3.40.50.410">
    <property type="entry name" value="von Willebrand factor, type A domain"/>
    <property type="match status" value="3"/>
</dbReference>
<feature type="compositionally biased region" description="Low complexity" evidence="13">
    <location>
        <begin position="486"/>
        <end position="500"/>
    </location>
</feature>
<keyword evidence="9" id="KW-0379">Hydroxylation</keyword>
<dbReference type="EMBL" id="QWLN02003371">
    <property type="protein sequence ID" value="TEA40068.1"/>
    <property type="molecule type" value="Genomic_DNA"/>
</dbReference>
<evidence type="ECO:0000256" key="9">
    <source>
        <dbReference type="ARBA" id="ARBA00023278"/>
    </source>
</evidence>
<dbReference type="GO" id="GO:0009653">
    <property type="term" value="P:anatomical structure morphogenesis"/>
    <property type="evidence" value="ECO:0007669"/>
    <property type="project" value="UniProtKB-ARBA"/>
</dbReference>
<evidence type="ECO:0000259" key="15">
    <source>
        <dbReference type="PROSITE" id="PS50234"/>
    </source>
</evidence>
<feature type="domain" description="VWFA" evidence="15">
    <location>
        <begin position="861"/>
        <end position="1053"/>
    </location>
</feature>
<feature type="chain" id="PRO_5019786324" description="Collagen alpha-1(VI) chain" evidence="14">
    <location>
        <begin position="20"/>
        <end position="1060"/>
    </location>
</feature>
<keyword evidence="8" id="KW-0325">Glycoprotein</keyword>
<feature type="region of interest" description="Disordered" evidence="13">
    <location>
        <begin position="236"/>
        <end position="297"/>
    </location>
</feature>
<feature type="signal peptide" evidence="14">
    <location>
        <begin position="1"/>
        <end position="19"/>
    </location>
</feature>
<comment type="similarity">
    <text evidence="11">Belongs to the type VI collagen family.</text>
</comment>
<evidence type="ECO:0000256" key="12">
    <source>
        <dbReference type="ARBA" id="ARBA00073987"/>
    </source>
</evidence>
<dbReference type="InterPro" id="IPR008160">
    <property type="entry name" value="Collagen"/>
</dbReference>
<feature type="domain" description="VWFA" evidence="15">
    <location>
        <begin position="648"/>
        <end position="837"/>
    </location>
</feature>
<dbReference type="InterPro" id="IPR050525">
    <property type="entry name" value="ECM_Assembly_Org"/>
</dbReference>
<dbReference type="PANTHER" id="PTHR24020:SF18">
    <property type="entry name" value="COLLAGEN ALPHA-1(VI) CHAIN"/>
    <property type="match status" value="1"/>
</dbReference>
<dbReference type="PRINTS" id="PR00453">
    <property type="entry name" value="VWFADOMAIN"/>
</dbReference>
<keyword evidence="7" id="KW-0176">Collagen</keyword>
<dbReference type="SMART" id="SM00327">
    <property type="entry name" value="VWA"/>
    <property type="match status" value="3"/>
</dbReference>
<evidence type="ECO:0000256" key="2">
    <source>
        <dbReference type="ARBA" id="ARBA00022525"/>
    </source>
</evidence>
<dbReference type="GO" id="GO:0030154">
    <property type="term" value="P:cell differentiation"/>
    <property type="evidence" value="ECO:0007669"/>
    <property type="project" value="UniProtKB-ARBA"/>
</dbReference>
<protein>
    <recommendedName>
        <fullName evidence="12">Collagen alpha-1(VI) chain</fullName>
    </recommendedName>
</protein>
<dbReference type="GO" id="GO:0007155">
    <property type="term" value="P:cell adhesion"/>
    <property type="evidence" value="ECO:0007669"/>
    <property type="project" value="UniProtKB-KW"/>
</dbReference>
<keyword evidence="6" id="KW-0130">Cell adhesion</keyword>
<dbReference type="Pfam" id="PF00092">
    <property type="entry name" value="VWA"/>
    <property type="match status" value="3"/>
</dbReference>
<evidence type="ECO:0000256" key="13">
    <source>
        <dbReference type="SAM" id="MobiDB-lite"/>
    </source>
</evidence>
<dbReference type="GO" id="GO:0005783">
    <property type="term" value="C:endoplasmic reticulum"/>
    <property type="evidence" value="ECO:0007669"/>
    <property type="project" value="UniProtKB-ARBA"/>
</dbReference>
<dbReference type="CDD" id="cd01480">
    <property type="entry name" value="vWA_collagen_alpha_1-VI-type"/>
    <property type="match status" value="3"/>
</dbReference>
<evidence type="ECO:0000256" key="10">
    <source>
        <dbReference type="ARBA" id="ARBA00043858"/>
    </source>
</evidence>
<feature type="compositionally biased region" description="Gly residues" evidence="13">
    <location>
        <begin position="397"/>
        <end position="406"/>
    </location>
</feature>
<feature type="compositionally biased region" description="Acidic residues" evidence="13">
    <location>
        <begin position="579"/>
        <end position="589"/>
    </location>
</feature>
<evidence type="ECO:0000313" key="16">
    <source>
        <dbReference type="EMBL" id="TEA40068.1"/>
    </source>
</evidence>
<gene>
    <name evidence="16" type="ORF">DBR06_SOUSAS2910139</name>
</gene>
<reference evidence="16 17" key="1">
    <citation type="journal article" date="2018" name="Genomics">
        <title>Molecular footprints of inshore aquatic adaptation in Indo-Pacific humpback dolphin (Sousa chinensis).</title>
        <authorList>
            <person name="Ming Y."/>
            <person name="Jian J."/>
            <person name="Yu F."/>
            <person name="Yu X."/>
            <person name="Wang J."/>
            <person name="Liu W."/>
        </authorList>
    </citation>
    <scope>NUCLEOTIDE SEQUENCE [LARGE SCALE GENOMIC DNA]</scope>
    <source>
        <strain evidence="16">MY-2018</strain>
        <tissue evidence="16">Skin</tissue>
    </source>
</reference>
<evidence type="ECO:0000256" key="7">
    <source>
        <dbReference type="ARBA" id="ARBA00023119"/>
    </source>
</evidence>
<evidence type="ECO:0000256" key="5">
    <source>
        <dbReference type="ARBA" id="ARBA00022737"/>
    </source>
</evidence>
<evidence type="ECO:0000313" key="17">
    <source>
        <dbReference type="Proteomes" id="UP000295264"/>
    </source>
</evidence>
<evidence type="ECO:0000256" key="8">
    <source>
        <dbReference type="ARBA" id="ARBA00023180"/>
    </source>
</evidence>
<organism evidence="16 17">
    <name type="scientific">Sousa chinensis</name>
    <name type="common">Indo-pacific humpbacked dolphin</name>
    <name type="synonym">Steno chinensis</name>
    <dbReference type="NCBI Taxonomy" id="103600"/>
    <lineage>
        <taxon>Eukaryota</taxon>
        <taxon>Metazoa</taxon>
        <taxon>Chordata</taxon>
        <taxon>Craniata</taxon>
        <taxon>Vertebrata</taxon>
        <taxon>Euteleostomi</taxon>
        <taxon>Mammalia</taxon>
        <taxon>Eutheria</taxon>
        <taxon>Laurasiatheria</taxon>
        <taxon>Artiodactyla</taxon>
        <taxon>Whippomorpha</taxon>
        <taxon>Cetacea</taxon>
        <taxon>Odontoceti</taxon>
        <taxon>Delphinidae</taxon>
        <taxon>Sousa</taxon>
    </lineage>
</organism>
<dbReference type="PANTHER" id="PTHR24020">
    <property type="entry name" value="COLLAGEN ALPHA"/>
    <property type="match status" value="1"/>
</dbReference>
<dbReference type="Pfam" id="PF01391">
    <property type="entry name" value="Collagen"/>
    <property type="match status" value="3"/>
</dbReference>
<dbReference type="AlphaFoldDB" id="A0A484GWT6"/>
<dbReference type="FunFam" id="3.40.50.410:FF:000060">
    <property type="entry name" value="Collagen, type VI, alpha 1"/>
    <property type="match status" value="1"/>
</dbReference>
<dbReference type="InterPro" id="IPR002035">
    <property type="entry name" value="VWF_A"/>
</dbReference>
<keyword evidence="2" id="KW-0964">Secreted</keyword>
<dbReference type="GO" id="GO:0005589">
    <property type="term" value="C:collagen type VI trimer"/>
    <property type="evidence" value="ECO:0007669"/>
    <property type="project" value="UniProtKB-ARBA"/>
</dbReference>
<comment type="function">
    <text evidence="10">Collagen VI acts as a cell-binding protein.</text>
</comment>